<accession>A0AAD6TK45</accession>
<organism evidence="3 4">
    <name type="scientific">Mycena belliarum</name>
    <dbReference type="NCBI Taxonomy" id="1033014"/>
    <lineage>
        <taxon>Eukaryota</taxon>
        <taxon>Fungi</taxon>
        <taxon>Dikarya</taxon>
        <taxon>Basidiomycota</taxon>
        <taxon>Agaricomycotina</taxon>
        <taxon>Agaricomycetes</taxon>
        <taxon>Agaricomycetidae</taxon>
        <taxon>Agaricales</taxon>
        <taxon>Marasmiineae</taxon>
        <taxon>Mycenaceae</taxon>
        <taxon>Mycena</taxon>
    </lineage>
</organism>
<proteinExistence type="predicted"/>
<keyword evidence="4" id="KW-1185">Reference proteome</keyword>
<dbReference type="AlphaFoldDB" id="A0AAD6TK45"/>
<name>A0AAD6TK45_9AGAR</name>
<dbReference type="EMBL" id="JARJCN010000203">
    <property type="protein sequence ID" value="KAJ7063769.1"/>
    <property type="molecule type" value="Genomic_DNA"/>
</dbReference>
<gene>
    <name evidence="3" type="ORF">B0H15DRAFT_807815</name>
</gene>
<feature type="non-terminal residue" evidence="3">
    <location>
        <position position="1"/>
    </location>
</feature>
<dbReference type="Proteomes" id="UP001222325">
    <property type="component" value="Unassembled WGS sequence"/>
</dbReference>
<evidence type="ECO:0000313" key="4">
    <source>
        <dbReference type="Proteomes" id="UP001222325"/>
    </source>
</evidence>
<protein>
    <recommendedName>
        <fullName evidence="2">F-box domain-containing protein</fullName>
    </recommendedName>
</protein>
<feature type="domain" description="F-box" evidence="2">
    <location>
        <begin position="43"/>
        <end position="93"/>
    </location>
</feature>
<evidence type="ECO:0000313" key="3">
    <source>
        <dbReference type="EMBL" id="KAJ7063769.1"/>
    </source>
</evidence>
<feature type="region of interest" description="Disordered" evidence="1">
    <location>
        <begin position="164"/>
        <end position="188"/>
    </location>
</feature>
<reference evidence="3" key="1">
    <citation type="submission" date="2023-03" db="EMBL/GenBank/DDBJ databases">
        <title>Massive genome expansion in bonnet fungi (Mycena s.s.) driven by repeated elements and novel gene families across ecological guilds.</title>
        <authorList>
            <consortium name="Lawrence Berkeley National Laboratory"/>
            <person name="Harder C.B."/>
            <person name="Miyauchi S."/>
            <person name="Viragh M."/>
            <person name="Kuo A."/>
            <person name="Thoen E."/>
            <person name="Andreopoulos B."/>
            <person name="Lu D."/>
            <person name="Skrede I."/>
            <person name="Drula E."/>
            <person name="Henrissat B."/>
            <person name="Morin E."/>
            <person name="Kohler A."/>
            <person name="Barry K."/>
            <person name="LaButti K."/>
            <person name="Morin E."/>
            <person name="Salamov A."/>
            <person name="Lipzen A."/>
            <person name="Mereny Z."/>
            <person name="Hegedus B."/>
            <person name="Baldrian P."/>
            <person name="Stursova M."/>
            <person name="Weitz H."/>
            <person name="Taylor A."/>
            <person name="Grigoriev I.V."/>
            <person name="Nagy L.G."/>
            <person name="Martin F."/>
            <person name="Kauserud H."/>
        </authorList>
    </citation>
    <scope>NUCLEOTIDE SEQUENCE</scope>
    <source>
        <strain evidence="3">CBHHK173m</strain>
    </source>
</reference>
<sequence length="188" mass="21486">MSVTDIVTVFLHRLPPGMEERATKRLKAVSVPLVDAVGAPSKENLFAEMPLDIILLFLLYTSPAELLALRDVNKGFRDLLDSGEQATAIWVKSRKYHGIIKPLRGYTERAWARLIFGRICQMSPSNLRARYQECKVSEAREPDFGLMMRLCACCRQINLCQETDYEDDDDEPEIPDDEEEETDSDEEE</sequence>
<dbReference type="InterPro" id="IPR001810">
    <property type="entry name" value="F-box_dom"/>
</dbReference>
<dbReference type="InterPro" id="IPR036047">
    <property type="entry name" value="F-box-like_dom_sf"/>
</dbReference>
<evidence type="ECO:0000256" key="1">
    <source>
        <dbReference type="SAM" id="MobiDB-lite"/>
    </source>
</evidence>
<comment type="caution">
    <text evidence="3">The sequence shown here is derived from an EMBL/GenBank/DDBJ whole genome shotgun (WGS) entry which is preliminary data.</text>
</comment>
<dbReference type="SUPFAM" id="SSF81383">
    <property type="entry name" value="F-box domain"/>
    <property type="match status" value="1"/>
</dbReference>
<dbReference type="PROSITE" id="PS50181">
    <property type="entry name" value="FBOX"/>
    <property type="match status" value="1"/>
</dbReference>
<evidence type="ECO:0000259" key="2">
    <source>
        <dbReference type="PROSITE" id="PS50181"/>
    </source>
</evidence>